<feature type="transmembrane region" description="Helical" evidence="1">
    <location>
        <begin position="105"/>
        <end position="123"/>
    </location>
</feature>
<name>A0A939GJ36_9BACT</name>
<evidence type="ECO:0000313" key="3">
    <source>
        <dbReference type="Proteomes" id="UP000664034"/>
    </source>
</evidence>
<keyword evidence="1" id="KW-1133">Transmembrane helix</keyword>
<feature type="non-terminal residue" evidence="2">
    <location>
        <position position="199"/>
    </location>
</feature>
<protein>
    <submittedName>
        <fullName evidence="2">Uncharacterized protein</fullName>
    </submittedName>
</protein>
<proteinExistence type="predicted"/>
<sequence length="199" mass="21811">MSRAGAVAIAPDIRIQQLSEMGRREVHTFVLNDREVFIIRQAGLHGQWVRLKQSWSSAHHQQAAQAVSAPVGHSEWGRLVQAMESGVHQLGQQAIDSVMQFVRSLLTWQGILLIVAVTAIFILGGEVALLLMGAVAVYDLLMKVLPLLVKFYQTAIKATTPEEIHRAGTYFAQALLNGALDVIAVYFAAGAYRRLLVLG</sequence>
<gene>
    <name evidence="2" type="ORF">J2I47_14220</name>
</gene>
<feature type="transmembrane region" description="Helical" evidence="1">
    <location>
        <begin position="129"/>
        <end position="149"/>
    </location>
</feature>
<keyword evidence="1" id="KW-0812">Transmembrane</keyword>
<keyword evidence="3" id="KW-1185">Reference proteome</keyword>
<evidence type="ECO:0000313" key="2">
    <source>
        <dbReference type="EMBL" id="MBO0937710.1"/>
    </source>
</evidence>
<dbReference type="Proteomes" id="UP000664034">
    <property type="component" value="Unassembled WGS sequence"/>
</dbReference>
<organism evidence="2 3">
    <name type="scientific">Fibrella rubiginis</name>
    <dbReference type="NCBI Taxonomy" id="2817060"/>
    <lineage>
        <taxon>Bacteria</taxon>
        <taxon>Pseudomonadati</taxon>
        <taxon>Bacteroidota</taxon>
        <taxon>Cytophagia</taxon>
        <taxon>Cytophagales</taxon>
        <taxon>Spirosomataceae</taxon>
        <taxon>Fibrella</taxon>
    </lineage>
</organism>
<accession>A0A939GJ36</accession>
<dbReference type="EMBL" id="JAFMYV010000006">
    <property type="protein sequence ID" value="MBO0937710.1"/>
    <property type="molecule type" value="Genomic_DNA"/>
</dbReference>
<feature type="transmembrane region" description="Helical" evidence="1">
    <location>
        <begin position="170"/>
        <end position="189"/>
    </location>
</feature>
<dbReference type="RefSeq" id="WP_207365246.1">
    <property type="nucleotide sequence ID" value="NZ_JAFMYV010000006.1"/>
</dbReference>
<comment type="caution">
    <text evidence="2">The sequence shown here is derived from an EMBL/GenBank/DDBJ whole genome shotgun (WGS) entry which is preliminary data.</text>
</comment>
<reference evidence="2" key="1">
    <citation type="submission" date="2021-03" db="EMBL/GenBank/DDBJ databases">
        <title>Fibrella sp. HMF5335 genome sequencing and assembly.</title>
        <authorList>
            <person name="Kang H."/>
            <person name="Kim H."/>
            <person name="Bae S."/>
            <person name="Joh K."/>
        </authorList>
    </citation>
    <scope>NUCLEOTIDE SEQUENCE</scope>
    <source>
        <strain evidence="2">HMF5335</strain>
    </source>
</reference>
<keyword evidence="1" id="KW-0472">Membrane</keyword>
<evidence type="ECO:0000256" key="1">
    <source>
        <dbReference type="SAM" id="Phobius"/>
    </source>
</evidence>
<dbReference type="AlphaFoldDB" id="A0A939GJ36"/>